<dbReference type="GO" id="GO:0102276">
    <property type="term" value="F:2-oxoglutarate oxygenase/decarboxylase (ethylene-forming) activity"/>
    <property type="evidence" value="ECO:0007669"/>
    <property type="project" value="UniProtKB-EC"/>
</dbReference>
<dbReference type="Pfam" id="PF14226">
    <property type="entry name" value="DIOX_N"/>
    <property type="match status" value="1"/>
</dbReference>
<dbReference type="InterPro" id="IPR005123">
    <property type="entry name" value="Oxoglu/Fe-dep_dioxygenase_dom"/>
</dbReference>
<comment type="cofactor">
    <cofactor evidence="1">
        <name>Fe(2+)</name>
        <dbReference type="ChEBI" id="CHEBI:29033"/>
    </cofactor>
</comment>
<evidence type="ECO:0000256" key="7">
    <source>
        <dbReference type="ARBA" id="ARBA00031011"/>
    </source>
</evidence>
<dbReference type="PRINTS" id="PR00682">
    <property type="entry name" value="IPNSYNTHASE"/>
</dbReference>
<dbReference type="GO" id="GO:0046872">
    <property type="term" value="F:metal ion binding"/>
    <property type="evidence" value="ECO:0007669"/>
    <property type="project" value="UniProtKB-KW"/>
</dbReference>
<evidence type="ECO:0000256" key="9">
    <source>
        <dbReference type="ARBA" id="ARBA00047725"/>
    </source>
</evidence>
<evidence type="ECO:0000313" key="14">
    <source>
        <dbReference type="Proteomes" id="UP000234914"/>
    </source>
</evidence>
<dbReference type="RefSeq" id="WP_101965057.1">
    <property type="nucleotide sequence ID" value="NZ_PKJS01000017.1"/>
</dbReference>
<keyword evidence="6" id="KW-0266">Ethylene biosynthesis</keyword>
<evidence type="ECO:0000256" key="10">
    <source>
        <dbReference type="ARBA" id="ARBA00049359"/>
    </source>
</evidence>
<gene>
    <name evidence="13" type="ORF">CYJ96_10990</name>
</gene>
<dbReference type="InterPro" id="IPR026992">
    <property type="entry name" value="DIOX_N"/>
</dbReference>
<evidence type="ECO:0000256" key="2">
    <source>
        <dbReference type="ARBA" id="ARBA00004767"/>
    </source>
</evidence>
<evidence type="ECO:0000256" key="6">
    <source>
        <dbReference type="ARBA" id="ARBA00022666"/>
    </source>
</evidence>
<dbReference type="EC" id="1.13.12.19" evidence="4"/>
<dbReference type="Proteomes" id="UP000234914">
    <property type="component" value="Unassembled WGS sequence"/>
</dbReference>
<protein>
    <recommendedName>
        <fullName evidence="5">2-oxoglutarate-dependent ethylene/succinate-forming enzyme</fullName>
        <ecNumber evidence="4">1.13.12.19</ecNumber>
        <ecNumber evidence="3">1.14.20.7</ecNumber>
    </recommendedName>
    <alternativeName>
        <fullName evidence="7">2-oxoglutarate dioxygenase (ethylene-forming)</fullName>
    </alternativeName>
    <alternativeName>
        <fullName evidence="8">2-oxoglutarate/L-arginine monooxygenase/decarboxylase (succinate-forming)</fullName>
    </alternativeName>
</protein>
<dbReference type="AlphaFoldDB" id="A0A2I1RFM6"/>
<evidence type="ECO:0000259" key="12">
    <source>
        <dbReference type="PROSITE" id="PS51471"/>
    </source>
</evidence>
<evidence type="ECO:0000256" key="5">
    <source>
        <dbReference type="ARBA" id="ARBA00019045"/>
    </source>
</evidence>
<keyword evidence="11" id="KW-0479">Metal-binding</keyword>
<dbReference type="Gene3D" id="2.60.120.330">
    <property type="entry name" value="B-lactam Antibiotic, Isopenicillin N Synthase, Chain"/>
    <property type="match status" value="1"/>
</dbReference>
<dbReference type="InterPro" id="IPR050231">
    <property type="entry name" value="Iron_ascorbate_oxido_reductase"/>
</dbReference>
<evidence type="ECO:0000256" key="3">
    <source>
        <dbReference type="ARBA" id="ARBA00012293"/>
    </source>
</evidence>
<comment type="pathway">
    <text evidence="2">Alkene biosynthesis; ethylene biosynthesis via 2-oxoglutarate.</text>
</comment>
<reference evidence="13 14" key="1">
    <citation type="submission" date="2017-12" db="EMBL/GenBank/DDBJ databases">
        <title>Phylogenetic diversity of female urinary microbiome.</title>
        <authorList>
            <person name="Thomas-White K."/>
            <person name="Wolfe A.J."/>
        </authorList>
    </citation>
    <scope>NUCLEOTIDE SEQUENCE [LARGE SCALE GENOMIC DNA]</scope>
    <source>
        <strain evidence="13 14">UMB0416</strain>
    </source>
</reference>
<comment type="similarity">
    <text evidence="11">Belongs to the iron/ascorbate-dependent oxidoreductase family.</text>
</comment>
<dbReference type="InterPro" id="IPR044861">
    <property type="entry name" value="IPNS-like_FE2OG_OXY"/>
</dbReference>
<organism evidence="13 14">
    <name type="scientific">Faucicola osloensis</name>
    <name type="common">Moraxella osloensis</name>
    <dbReference type="NCBI Taxonomy" id="34062"/>
    <lineage>
        <taxon>Bacteria</taxon>
        <taxon>Pseudomonadati</taxon>
        <taxon>Pseudomonadota</taxon>
        <taxon>Gammaproteobacteria</taxon>
        <taxon>Moraxellales</taxon>
        <taxon>Moraxellaceae</taxon>
        <taxon>Faucicola</taxon>
    </lineage>
</organism>
<dbReference type="Pfam" id="PF03171">
    <property type="entry name" value="2OG-FeII_Oxy"/>
    <property type="match status" value="1"/>
</dbReference>
<dbReference type="PROSITE" id="PS51471">
    <property type="entry name" value="FE2OG_OXY"/>
    <property type="match status" value="1"/>
</dbReference>
<dbReference type="EC" id="1.14.20.7" evidence="3"/>
<name>A0A2I1RFM6_FAUOS</name>
<evidence type="ECO:0000256" key="4">
    <source>
        <dbReference type="ARBA" id="ARBA00012531"/>
    </source>
</evidence>
<evidence type="ECO:0000256" key="8">
    <source>
        <dbReference type="ARBA" id="ARBA00031282"/>
    </source>
</evidence>
<sequence>MSIPIIDLHHINTLERLEDCDALPQIIEAIKHVSMSSGFFYVINHGISTELLQKQFTVAKNLMDLPEPIKEKYAINEGFRGFDKINQQRSDINAKADLKEGFYCGKNYPADHPYVLAKYHTFIPSQWPTELPDTEPTCQAYIAALEQLAEVIMQLLAMSLNLDKHYFEPFFQSPMISLRLLKYPPHPKDADENKFGVGEHTDWGALTILAQDQWGGLEVKMPSGEWVAAPPVEGSFIINLGDMIPRWTNDRYYSNPHRVINNLSQNNSRYSMAFFYEPDFLAQIEPIESVIEKGEQPHYQCCTAGEHLLWRYDQAYQAV</sequence>
<dbReference type="GO" id="GO:0009693">
    <property type="term" value="P:ethylene biosynthetic process"/>
    <property type="evidence" value="ECO:0007669"/>
    <property type="project" value="UniProtKB-KW"/>
</dbReference>
<dbReference type="InterPro" id="IPR027443">
    <property type="entry name" value="IPNS-like_sf"/>
</dbReference>
<comment type="catalytic activity">
    <reaction evidence="9">
        <text>2-oxoglutarate + O2 + 2 H(+) = ethene + 3 CO2 + H2O</text>
        <dbReference type="Rhea" id="RHEA:31523"/>
        <dbReference type="ChEBI" id="CHEBI:15377"/>
        <dbReference type="ChEBI" id="CHEBI:15378"/>
        <dbReference type="ChEBI" id="CHEBI:15379"/>
        <dbReference type="ChEBI" id="CHEBI:16526"/>
        <dbReference type="ChEBI" id="CHEBI:16810"/>
        <dbReference type="ChEBI" id="CHEBI:18153"/>
        <dbReference type="EC" id="1.13.12.19"/>
    </reaction>
</comment>
<dbReference type="EMBL" id="PKJS01000017">
    <property type="protein sequence ID" value="PKZ67929.1"/>
    <property type="molecule type" value="Genomic_DNA"/>
</dbReference>
<evidence type="ECO:0000256" key="1">
    <source>
        <dbReference type="ARBA" id="ARBA00001954"/>
    </source>
</evidence>
<evidence type="ECO:0000313" key="13">
    <source>
        <dbReference type="EMBL" id="PKZ67929.1"/>
    </source>
</evidence>
<keyword evidence="11" id="KW-0560">Oxidoreductase</keyword>
<keyword evidence="11" id="KW-0408">Iron</keyword>
<comment type="catalytic activity">
    <reaction evidence="10">
        <text>L-arginine + 2-oxoglutarate + O2 = guanidine + L-glutamate 5-semialdehyde + succinate + CO2</text>
        <dbReference type="Rhea" id="RHEA:31535"/>
        <dbReference type="ChEBI" id="CHEBI:15379"/>
        <dbReference type="ChEBI" id="CHEBI:16526"/>
        <dbReference type="ChEBI" id="CHEBI:16810"/>
        <dbReference type="ChEBI" id="CHEBI:30031"/>
        <dbReference type="ChEBI" id="CHEBI:30087"/>
        <dbReference type="ChEBI" id="CHEBI:32682"/>
        <dbReference type="ChEBI" id="CHEBI:58066"/>
        <dbReference type="EC" id="1.14.20.7"/>
    </reaction>
</comment>
<accession>A0A2I1RFM6</accession>
<dbReference type="SUPFAM" id="SSF51197">
    <property type="entry name" value="Clavaminate synthase-like"/>
    <property type="match status" value="1"/>
</dbReference>
<proteinExistence type="inferred from homology"/>
<comment type="caution">
    <text evidence="13">The sequence shown here is derived from an EMBL/GenBank/DDBJ whole genome shotgun (WGS) entry which is preliminary data.</text>
</comment>
<feature type="domain" description="Fe2OG dioxygenase" evidence="12">
    <location>
        <begin position="174"/>
        <end position="278"/>
    </location>
</feature>
<evidence type="ECO:0000256" key="11">
    <source>
        <dbReference type="RuleBase" id="RU003682"/>
    </source>
</evidence>
<dbReference type="PANTHER" id="PTHR47990">
    <property type="entry name" value="2-OXOGLUTARATE (2OG) AND FE(II)-DEPENDENT OXYGENASE SUPERFAMILY PROTEIN-RELATED"/>
    <property type="match status" value="1"/>
</dbReference>